<evidence type="ECO:0000313" key="2">
    <source>
        <dbReference type="EMBL" id="RGW87997.1"/>
    </source>
</evidence>
<evidence type="ECO:0000313" key="1">
    <source>
        <dbReference type="EMBL" id="CUN70159.1"/>
    </source>
</evidence>
<evidence type="ECO:0000313" key="3">
    <source>
        <dbReference type="Proteomes" id="UP000095384"/>
    </source>
</evidence>
<reference evidence="2 4" key="2">
    <citation type="submission" date="2018-08" db="EMBL/GenBank/DDBJ databases">
        <title>A genome reference for cultivated species of the human gut microbiota.</title>
        <authorList>
            <person name="Zou Y."/>
            <person name="Xue W."/>
            <person name="Luo G."/>
        </authorList>
    </citation>
    <scope>NUCLEOTIDE SEQUENCE [LARGE SCALE GENOMIC DNA]</scope>
    <source>
        <strain evidence="2 4">AF06-19</strain>
    </source>
</reference>
<dbReference type="EMBL" id="QSAZ01000004">
    <property type="protein sequence ID" value="RGW87997.1"/>
    <property type="molecule type" value="Genomic_DNA"/>
</dbReference>
<dbReference type="Proteomes" id="UP000283683">
    <property type="component" value="Unassembled WGS sequence"/>
</dbReference>
<dbReference type="AlphaFoldDB" id="A0A173Z388"/>
<dbReference type="Proteomes" id="UP000095384">
    <property type="component" value="Unassembled WGS sequence"/>
</dbReference>
<organism evidence="1 3">
    <name type="scientific">Agathobacter rectalis</name>
    <dbReference type="NCBI Taxonomy" id="39491"/>
    <lineage>
        <taxon>Bacteria</taxon>
        <taxon>Bacillati</taxon>
        <taxon>Bacillota</taxon>
        <taxon>Clostridia</taxon>
        <taxon>Lachnospirales</taxon>
        <taxon>Lachnospiraceae</taxon>
        <taxon>Agathobacter</taxon>
    </lineage>
</organism>
<protein>
    <submittedName>
        <fullName evidence="1">Uncharacterized protein</fullName>
    </submittedName>
</protein>
<sequence length="165" mass="19690">MSVLVSDRTESKFEAITYSIELHDMLIDFMQHGFGVKSVDDYVRLRYAYGKDDRENFSKYRFMMQNFKNRVDQLAALITNNVRAANTIYPTNLHECEMRRDYQNTAIVNCEQLLKELQRIAEIFEVDLNLYSPYVKAIDREIGLIKKWRQRDKKMESYFRCKGDV</sequence>
<gene>
    <name evidence="2" type="ORF">DWV45_05170</name>
    <name evidence="1" type="ORF">ERS852417_00819</name>
</gene>
<proteinExistence type="predicted"/>
<dbReference type="EMBL" id="CYYW01000004">
    <property type="protein sequence ID" value="CUN70159.1"/>
    <property type="molecule type" value="Genomic_DNA"/>
</dbReference>
<accession>A0A173Z388</accession>
<reference evidence="1 3" key="1">
    <citation type="submission" date="2015-09" db="EMBL/GenBank/DDBJ databases">
        <authorList>
            <consortium name="Pathogen Informatics"/>
        </authorList>
    </citation>
    <scope>NUCLEOTIDE SEQUENCE [LARGE SCALE GENOMIC DNA]</scope>
    <source>
        <strain evidence="1 3">2789STDY5608860</strain>
    </source>
</reference>
<name>A0A173Z388_9FIRM</name>
<dbReference type="RefSeq" id="WP_055223358.1">
    <property type="nucleotide sequence ID" value="NZ_CYYW01000004.1"/>
</dbReference>
<evidence type="ECO:0000313" key="4">
    <source>
        <dbReference type="Proteomes" id="UP000283683"/>
    </source>
</evidence>